<dbReference type="EMBL" id="AXUN02000056">
    <property type="protein sequence ID" value="ETA81884.1"/>
    <property type="molecule type" value="Genomic_DNA"/>
</dbReference>
<accession>V7I9B8</accession>
<feature type="region of interest" description="Disordered" evidence="1">
    <location>
        <begin position="90"/>
        <end position="113"/>
    </location>
</feature>
<organism evidence="2 3">
    <name type="scientific">Youngiibacter fragilis 232.1</name>
    <dbReference type="NCBI Taxonomy" id="994573"/>
    <lineage>
        <taxon>Bacteria</taxon>
        <taxon>Bacillati</taxon>
        <taxon>Bacillota</taxon>
        <taxon>Clostridia</taxon>
        <taxon>Eubacteriales</taxon>
        <taxon>Clostridiaceae</taxon>
        <taxon>Youngiibacter</taxon>
    </lineage>
</organism>
<comment type="caution">
    <text evidence="2">The sequence shown here is derived from an EMBL/GenBank/DDBJ whole genome shotgun (WGS) entry which is preliminary data.</text>
</comment>
<dbReference type="AlphaFoldDB" id="V7I9B8"/>
<keyword evidence="3" id="KW-1185">Reference proteome</keyword>
<name>V7I9B8_9CLOT</name>
<evidence type="ECO:0000313" key="2">
    <source>
        <dbReference type="EMBL" id="ETA81884.1"/>
    </source>
</evidence>
<feature type="compositionally biased region" description="Basic and acidic residues" evidence="1">
    <location>
        <begin position="95"/>
        <end position="113"/>
    </location>
</feature>
<dbReference type="Proteomes" id="UP000017747">
    <property type="component" value="Unassembled WGS sequence"/>
</dbReference>
<gene>
    <name evidence="2" type="ORF">T472_0204090</name>
</gene>
<reference evidence="2 3" key="1">
    <citation type="journal article" date="2014" name="Genome Announc.">
        <title>Genome Sequence of Youngiibacter fragilis, the Type Strain of the Genus Youngiibacter.</title>
        <authorList>
            <person name="Wawrik C.B."/>
            <person name="Callaghan A.V."/>
            <person name="Stamps B.W."/>
            <person name="Wawrik B."/>
        </authorList>
    </citation>
    <scope>NUCLEOTIDE SEQUENCE [LARGE SCALE GENOMIC DNA]</scope>
    <source>
        <strain evidence="2 3">232.1</strain>
    </source>
</reference>
<evidence type="ECO:0000256" key="1">
    <source>
        <dbReference type="SAM" id="MobiDB-lite"/>
    </source>
</evidence>
<proteinExistence type="predicted"/>
<dbReference type="RefSeq" id="WP_023383153.1">
    <property type="nucleotide sequence ID" value="NZ_AXUN02000056.1"/>
</dbReference>
<sequence length="113" mass="13160">MEDIGTYKRSIIKGPGRKKFQKSLKPMSSNGSRICSVLGQKDGFFAEKREFRRELIRTESLENKSFLRMQYFFRRELGTILSHFSKKWASPAVDSQKKKGEIHEEKKQISASL</sequence>
<evidence type="ECO:0000313" key="3">
    <source>
        <dbReference type="Proteomes" id="UP000017747"/>
    </source>
</evidence>
<protein>
    <submittedName>
        <fullName evidence="2">Uncharacterized protein</fullName>
    </submittedName>
</protein>